<comment type="caution">
    <text evidence="3">The sequence shown here is derived from an EMBL/GenBank/DDBJ whole genome shotgun (WGS) entry which is preliminary data.</text>
</comment>
<evidence type="ECO:0000256" key="2">
    <source>
        <dbReference type="SAM" id="MobiDB-lite"/>
    </source>
</evidence>
<evidence type="ECO:0000313" key="4">
    <source>
        <dbReference type="Proteomes" id="UP000028582"/>
    </source>
</evidence>
<accession>A0A080ZU16</accession>
<keyword evidence="1" id="KW-0175">Coiled coil</keyword>
<dbReference type="OrthoDB" id="108225at2759"/>
<protein>
    <submittedName>
        <fullName evidence="3">Uncharacterized protein</fullName>
    </submittedName>
</protein>
<feature type="region of interest" description="Disordered" evidence="2">
    <location>
        <begin position="53"/>
        <end position="95"/>
    </location>
</feature>
<feature type="coiled-coil region" evidence="1">
    <location>
        <begin position="98"/>
        <end position="143"/>
    </location>
</feature>
<dbReference type="AlphaFoldDB" id="A0A080ZU16"/>
<dbReference type="Proteomes" id="UP000028582">
    <property type="component" value="Unassembled WGS sequence"/>
</dbReference>
<sequence>MTKASDVAKEAASVSSGTNDCLSHFLAIPDNDQHFLDQENSCLQQSPVVSASPAASKSSSSVGPSFWPANATIATSKGPSTKPKKKRRRDRNRPIHEIHRLQLQVKEMEKKLKTLKPENSTELHALKEKNKTLREKVKKSVENTTAVAQLLQIQADQLLQALPKSLTVSGDNLVYDLVEDDAIFQALARTVDEHYLGMDRILLDAGVKGATTEIFDARVSRPTSMTDSDCVLRTRTCAFLPYAMECVETAMWRRLESESAILPETVQSSKDLGLPLGIASNLIVSKREVRLDNVSFTIRLALKEFAEPDRLVYVWDAVGDWPQPNTALHVSTREYGWSYYEPTDSPDLSILRSLVLVRSTTTPTIDMEILERVMQLYRQTIEARYQKLENTLVDASICSKKASCVDDGSVVKDVCCIGDGNTSK</sequence>
<name>A0A080ZU16_PHYNI</name>
<reference evidence="3 4" key="1">
    <citation type="submission" date="2013-11" db="EMBL/GenBank/DDBJ databases">
        <title>The Genome Sequence of Phytophthora parasitica P1976.</title>
        <authorList>
            <consortium name="The Broad Institute Genomics Platform"/>
            <person name="Russ C."/>
            <person name="Tyler B."/>
            <person name="Panabieres F."/>
            <person name="Shan W."/>
            <person name="Tripathy S."/>
            <person name="Grunwald N."/>
            <person name="Machado M."/>
            <person name="Johnson C.S."/>
            <person name="Walker B."/>
            <person name="Young S."/>
            <person name="Zeng Q."/>
            <person name="Gargeya S."/>
            <person name="Fitzgerald M."/>
            <person name="Haas B."/>
            <person name="Abouelleil A."/>
            <person name="Allen A.W."/>
            <person name="Alvarado L."/>
            <person name="Arachchi H.M."/>
            <person name="Berlin A.M."/>
            <person name="Chapman S.B."/>
            <person name="Gainer-Dewar J."/>
            <person name="Goldberg J."/>
            <person name="Griggs A."/>
            <person name="Gujja S."/>
            <person name="Hansen M."/>
            <person name="Howarth C."/>
            <person name="Imamovic A."/>
            <person name="Ireland A."/>
            <person name="Larimer J."/>
            <person name="McCowan C."/>
            <person name="Murphy C."/>
            <person name="Pearson M."/>
            <person name="Poon T.W."/>
            <person name="Priest M."/>
            <person name="Roberts A."/>
            <person name="Saif S."/>
            <person name="Shea T."/>
            <person name="Sisk P."/>
            <person name="Sykes S."/>
            <person name="Wortman J."/>
            <person name="Nusbaum C."/>
            <person name="Birren B."/>
        </authorList>
    </citation>
    <scope>NUCLEOTIDE SEQUENCE [LARGE SCALE GENOMIC DNA]</scope>
    <source>
        <strain evidence="3 4">P1976</strain>
    </source>
</reference>
<evidence type="ECO:0000313" key="3">
    <source>
        <dbReference type="EMBL" id="ETO70127.1"/>
    </source>
</evidence>
<proteinExistence type="predicted"/>
<evidence type="ECO:0000256" key="1">
    <source>
        <dbReference type="SAM" id="Coils"/>
    </source>
</evidence>
<gene>
    <name evidence="3" type="ORF">F444_13368</name>
</gene>
<feature type="compositionally biased region" description="Basic residues" evidence="2">
    <location>
        <begin position="82"/>
        <end position="91"/>
    </location>
</feature>
<feature type="compositionally biased region" description="Low complexity" evidence="2">
    <location>
        <begin position="53"/>
        <end position="65"/>
    </location>
</feature>
<organism evidence="3 4">
    <name type="scientific">Phytophthora nicotianae P1976</name>
    <dbReference type="NCBI Taxonomy" id="1317066"/>
    <lineage>
        <taxon>Eukaryota</taxon>
        <taxon>Sar</taxon>
        <taxon>Stramenopiles</taxon>
        <taxon>Oomycota</taxon>
        <taxon>Peronosporomycetes</taxon>
        <taxon>Peronosporales</taxon>
        <taxon>Peronosporaceae</taxon>
        <taxon>Phytophthora</taxon>
    </lineage>
</organism>
<dbReference type="EMBL" id="ANJA01002410">
    <property type="protein sequence ID" value="ETO70127.1"/>
    <property type="molecule type" value="Genomic_DNA"/>
</dbReference>